<name>A0A1S4CMQ7_TOBAC</name>
<proteinExistence type="predicted"/>
<dbReference type="PANTHER" id="PTHR37383:SF1">
    <property type="entry name" value="OS01G0694200 PROTEIN"/>
    <property type="match status" value="1"/>
</dbReference>
<dbReference type="GeneID" id="107820733"/>
<organism evidence="1 2">
    <name type="scientific">Nicotiana tabacum</name>
    <name type="common">Common tobacco</name>
    <dbReference type="NCBI Taxonomy" id="4097"/>
    <lineage>
        <taxon>Eukaryota</taxon>
        <taxon>Viridiplantae</taxon>
        <taxon>Streptophyta</taxon>
        <taxon>Embryophyta</taxon>
        <taxon>Tracheophyta</taxon>
        <taxon>Spermatophyta</taxon>
        <taxon>Magnoliopsida</taxon>
        <taxon>eudicotyledons</taxon>
        <taxon>Gunneridae</taxon>
        <taxon>Pentapetalae</taxon>
        <taxon>asterids</taxon>
        <taxon>lamiids</taxon>
        <taxon>Solanales</taxon>
        <taxon>Solanaceae</taxon>
        <taxon>Nicotianoideae</taxon>
        <taxon>Nicotianeae</taxon>
        <taxon>Nicotiana</taxon>
    </lineage>
</organism>
<reference evidence="2" key="2">
    <citation type="submission" date="2025-08" db="UniProtKB">
        <authorList>
            <consortium name="RefSeq"/>
        </authorList>
    </citation>
    <scope>IDENTIFICATION</scope>
    <source>
        <tissue evidence="2">Leaf</tissue>
    </source>
</reference>
<gene>
    <name evidence="2" type="primary">LOC107820733</name>
</gene>
<dbReference type="PaxDb" id="4097-A0A1S4CMQ7"/>
<dbReference type="KEGG" id="nta:107820733"/>
<protein>
    <submittedName>
        <fullName evidence="2">Uncharacterized protein LOC107820733 isoform X1</fullName>
    </submittedName>
    <submittedName>
        <fullName evidence="2">Uncharacterized protein isoform X1</fullName>
    </submittedName>
</protein>
<reference evidence="1" key="1">
    <citation type="journal article" date="2014" name="Nat. Commun.">
        <title>The tobacco genome sequence and its comparison with those of tomato and potato.</title>
        <authorList>
            <person name="Sierro N."/>
            <person name="Battey J.N."/>
            <person name="Ouadi S."/>
            <person name="Bakaher N."/>
            <person name="Bovet L."/>
            <person name="Willig A."/>
            <person name="Goepfert S."/>
            <person name="Peitsch M.C."/>
            <person name="Ivanov N.V."/>
        </authorList>
    </citation>
    <scope>NUCLEOTIDE SEQUENCE [LARGE SCALE GENOMIC DNA]</scope>
</reference>
<dbReference type="RefSeq" id="XP_016502557.1">
    <property type="nucleotide sequence ID" value="XM_016647071.2"/>
</dbReference>
<dbReference type="OrthoDB" id="1925091at2759"/>
<dbReference type="Proteomes" id="UP000790787">
    <property type="component" value="Chromosome 3"/>
</dbReference>
<dbReference type="RefSeq" id="XP_016502557.1">
    <property type="nucleotide sequence ID" value="XM_016647071.1"/>
</dbReference>
<keyword evidence="1" id="KW-1185">Reference proteome</keyword>
<evidence type="ECO:0000313" key="1">
    <source>
        <dbReference type="Proteomes" id="UP000790787"/>
    </source>
</evidence>
<dbReference type="AlphaFoldDB" id="A0A1S4CMQ7"/>
<evidence type="ECO:0000313" key="2">
    <source>
        <dbReference type="RefSeq" id="XP_016502557.1"/>
    </source>
</evidence>
<dbReference type="STRING" id="4097.A0A1S4CMQ7"/>
<sequence length="562" mass="62294">MVVEAHQLFLPKPPFFSPSFPSPPPHFSSFLFDPSSLSLALFHSDSSISLYPSFSPFSLSSFPPPQTTIPPPVSAAAFLLLRNPYPTTLFLISSPISGGSSILLRFYILNAARKSFAPAKVVCNHSDFKFDESKSGVVFRVSHGVSLKLVGDVNVFALYSILNGKIWIFAVKHLRDNEVKLMKCAVIDCSLPVFSISLSFGFLILGENNGVRVLPLRPLVKGRVIKKEKKSLNGGLEKDKMEIKKVSLRNGMINGINAEICSADGNKFTTELKFPSTGVLEERIENRTGSAKLRSVRLTQNSIEWIASFVAFKSKDDNFESIKMPAKSAKAIGIQALSSTKYLILDSEGNLHLLFLAASVQGSETPYYMKQLTHNMKVRKLVVFPDSSTRSQTVWMSDALHTVHMMVVTDMDTSVNQTDSKDPAEKLVHTSVVQAIFSSEKVQEIAALAANTVLLLGQVCLHMQFPRDAEWFFLVSESSPSLTYFFYQYFGFSDKAIHVSHLDRKVMPIGWFCWSSLVGGFLSCSCQYLSNGSYQVKETELLKEAIGGSDYWLLGEVNSFSN</sequence>
<dbReference type="PANTHER" id="PTHR37383">
    <property type="entry name" value="OS01G0694200 PROTEIN"/>
    <property type="match status" value="1"/>
</dbReference>
<accession>A0A1S4CMQ7</accession>